<dbReference type="SMART" id="SM00470">
    <property type="entry name" value="ParB"/>
    <property type="match status" value="1"/>
</dbReference>
<dbReference type="RefSeq" id="WP_090220827.1">
    <property type="nucleotide sequence ID" value="NZ_FMWG01000013.1"/>
</dbReference>
<dbReference type="InterPro" id="IPR036086">
    <property type="entry name" value="ParB/Sulfiredoxin_sf"/>
</dbReference>
<dbReference type="Gene3D" id="3.90.1530.30">
    <property type="match status" value="1"/>
</dbReference>
<dbReference type="InterPro" id="IPR050336">
    <property type="entry name" value="Chromosome_partition/occlusion"/>
</dbReference>
<sequence>MAKRKRLTPAQGSYLAPDPKPAGLGPAAGVATGGIASAPIAQVASEASAHAALEEVTGVLNTARTKGLMIEELPLSVIDSQYLVRDRLDQNPDEMAALEASLRARGQQTPIEVVALPEPRDGMTYGLISGWRRLSALKTLYAEGSELKFASVQARIIQPESAEEAYVAMVEENEIRVNLSHYERARIAVRAMKQGIYANQKLALQGLFANTTRSRRSKIGSFVALVEQFDSWLHFPTAISERLGLALVREMDRQPLFAQTLTEALRQSPRLTAEEELDILNTALTASEGCTYKVPPVEETTAPAPAPSRPRVRSTTPQMAAGERLILNAGPGLKLSFSPDQRKIELMGNAITEEFLADLQDWLRNR</sequence>
<dbReference type="CDD" id="cd16405">
    <property type="entry name" value="RepB_like_N"/>
    <property type="match status" value="1"/>
</dbReference>
<dbReference type="InterPro" id="IPR003115">
    <property type="entry name" value="ParB_N"/>
</dbReference>
<keyword evidence="4" id="KW-1185">Reference proteome</keyword>
<evidence type="ECO:0000313" key="3">
    <source>
        <dbReference type="EMBL" id="SCZ71975.1"/>
    </source>
</evidence>
<gene>
    <name evidence="3" type="ORF">SAMN04488118_11353</name>
</gene>
<dbReference type="GO" id="GO:0005694">
    <property type="term" value="C:chromosome"/>
    <property type="evidence" value="ECO:0007669"/>
    <property type="project" value="TreeGrafter"/>
</dbReference>
<evidence type="ECO:0000313" key="4">
    <source>
        <dbReference type="Proteomes" id="UP000198767"/>
    </source>
</evidence>
<name>A0A1G5RD40_9RHOB</name>
<accession>A0A1G5RD40</accession>
<dbReference type="GO" id="GO:0007059">
    <property type="term" value="P:chromosome segregation"/>
    <property type="evidence" value="ECO:0007669"/>
    <property type="project" value="TreeGrafter"/>
</dbReference>
<dbReference type="EMBL" id="FMWG01000013">
    <property type="protein sequence ID" value="SCZ71975.1"/>
    <property type="molecule type" value="Genomic_DNA"/>
</dbReference>
<dbReference type="OrthoDB" id="7812516at2"/>
<dbReference type="Proteomes" id="UP000198767">
    <property type="component" value="Unassembled WGS sequence"/>
</dbReference>
<dbReference type="InterPro" id="IPR037972">
    <property type="entry name" value="RepB_N"/>
</dbReference>
<dbReference type="SUPFAM" id="SSF110849">
    <property type="entry name" value="ParB/Sulfiredoxin"/>
    <property type="match status" value="1"/>
</dbReference>
<dbReference type="PANTHER" id="PTHR33375:SF1">
    <property type="entry name" value="CHROMOSOME-PARTITIONING PROTEIN PARB-RELATED"/>
    <property type="match status" value="1"/>
</dbReference>
<proteinExistence type="predicted"/>
<dbReference type="PANTHER" id="PTHR33375">
    <property type="entry name" value="CHROMOSOME-PARTITIONING PROTEIN PARB-RELATED"/>
    <property type="match status" value="1"/>
</dbReference>
<evidence type="ECO:0000256" key="1">
    <source>
        <dbReference type="SAM" id="MobiDB-lite"/>
    </source>
</evidence>
<evidence type="ECO:0000259" key="2">
    <source>
        <dbReference type="SMART" id="SM00470"/>
    </source>
</evidence>
<protein>
    <submittedName>
        <fullName evidence="3">ParB-like nuclease domain-containing protein</fullName>
    </submittedName>
</protein>
<dbReference type="AlphaFoldDB" id="A0A1G5RD40"/>
<organism evidence="3 4">
    <name type="scientific">Epibacterium ulvae</name>
    <dbReference type="NCBI Taxonomy" id="1156985"/>
    <lineage>
        <taxon>Bacteria</taxon>
        <taxon>Pseudomonadati</taxon>
        <taxon>Pseudomonadota</taxon>
        <taxon>Alphaproteobacteria</taxon>
        <taxon>Rhodobacterales</taxon>
        <taxon>Roseobacteraceae</taxon>
        <taxon>Epibacterium</taxon>
    </lineage>
</organism>
<feature type="region of interest" description="Disordered" evidence="1">
    <location>
        <begin position="1"/>
        <end position="23"/>
    </location>
</feature>
<reference evidence="3 4" key="1">
    <citation type="submission" date="2016-10" db="EMBL/GenBank/DDBJ databases">
        <authorList>
            <person name="de Groot N.N."/>
        </authorList>
    </citation>
    <scope>NUCLEOTIDE SEQUENCE [LARGE SCALE GENOMIC DNA]</scope>
    <source>
        <strain evidence="3 4">U95</strain>
    </source>
</reference>
<feature type="domain" description="ParB-like N-terminal" evidence="2">
    <location>
        <begin position="71"/>
        <end position="174"/>
    </location>
</feature>
<dbReference type="Pfam" id="PF02195">
    <property type="entry name" value="ParB_N"/>
    <property type="match status" value="1"/>
</dbReference>
<dbReference type="STRING" id="1156985.SAMN04488118_11353"/>